<dbReference type="InterPro" id="IPR033130">
    <property type="entry name" value="RNase_T2_His_AS_2"/>
</dbReference>
<keyword evidence="3" id="KW-0732">Signal</keyword>
<feature type="chain" id="PRO_5047423337" evidence="3">
    <location>
        <begin position="24"/>
        <end position="225"/>
    </location>
</feature>
<accession>A0ABW5CEC5</accession>
<dbReference type="SUPFAM" id="SSF55895">
    <property type="entry name" value="Ribonuclease Rh-like"/>
    <property type="match status" value="1"/>
</dbReference>
<evidence type="ECO:0000256" key="1">
    <source>
        <dbReference type="ARBA" id="ARBA00007469"/>
    </source>
</evidence>
<proteinExistence type="inferred from homology"/>
<protein>
    <submittedName>
        <fullName evidence="4">Ribonuclease I</fullName>
    </submittedName>
</protein>
<dbReference type="InterPro" id="IPR018188">
    <property type="entry name" value="RNase_T2_His_AS_1"/>
</dbReference>
<evidence type="ECO:0000256" key="3">
    <source>
        <dbReference type="SAM" id="SignalP"/>
    </source>
</evidence>
<evidence type="ECO:0000256" key="2">
    <source>
        <dbReference type="RuleBase" id="RU004328"/>
    </source>
</evidence>
<evidence type="ECO:0000313" key="5">
    <source>
        <dbReference type="Proteomes" id="UP001597296"/>
    </source>
</evidence>
<feature type="signal peptide" evidence="3">
    <location>
        <begin position="1"/>
        <end position="23"/>
    </location>
</feature>
<dbReference type="RefSeq" id="WP_377316575.1">
    <property type="nucleotide sequence ID" value="NZ_JBHUIY010000021.1"/>
</dbReference>
<dbReference type="Proteomes" id="UP001597296">
    <property type="component" value="Unassembled WGS sequence"/>
</dbReference>
<evidence type="ECO:0000313" key="4">
    <source>
        <dbReference type="EMBL" id="MFD2234398.1"/>
    </source>
</evidence>
<gene>
    <name evidence="4" type="ORF">ACFSNB_11335</name>
</gene>
<dbReference type="Pfam" id="PF00445">
    <property type="entry name" value="Ribonuclease_T2"/>
    <property type="match status" value="1"/>
</dbReference>
<dbReference type="InterPro" id="IPR001568">
    <property type="entry name" value="RNase_T2-like"/>
</dbReference>
<reference evidence="5" key="1">
    <citation type="journal article" date="2019" name="Int. J. Syst. Evol. Microbiol.">
        <title>The Global Catalogue of Microorganisms (GCM) 10K type strain sequencing project: providing services to taxonomists for standard genome sequencing and annotation.</title>
        <authorList>
            <consortium name="The Broad Institute Genomics Platform"/>
            <consortium name="The Broad Institute Genome Sequencing Center for Infectious Disease"/>
            <person name="Wu L."/>
            <person name="Ma J."/>
        </authorList>
    </citation>
    <scope>NUCLEOTIDE SEQUENCE [LARGE SCALE GENOMIC DNA]</scope>
    <source>
        <strain evidence="5">KCTC 15012</strain>
    </source>
</reference>
<comment type="caution">
    <text evidence="4">The sequence shown here is derived from an EMBL/GenBank/DDBJ whole genome shotgun (WGS) entry which is preliminary data.</text>
</comment>
<dbReference type="PANTHER" id="PTHR11240:SF22">
    <property type="entry name" value="RIBONUCLEASE T2"/>
    <property type="match status" value="1"/>
</dbReference>
<dbReference type="EMBL" id="JBHUIY010000021">
    <property type="protein sequence ID" value="MFD2234398.1"/>
    <property type="molecule type" value="Genomic_DNA"/>
</dbReference>
<dbReference type="PROSITE" id="PS00531">
    <property type="entry name" value="RNASE_T2_2"/>
    <property type="match status" value="1"/>
</dbReference>
<keyword evidence="5" id="KW-1185">Reference proteome</keyword>
<comment type="similarity">
    <text evidence="1 2">Belongs to the RNase T2 family.</text>
</comment>
<name>A0ABW5CEC5_9PROT</name>
<dbReference type="InterPro" id="IPR036430">
    <property type="entry name" value="RNase_T2-like_sf"/>
</dbReference>
<dbReference type="PROSITE" id="PS00530">
    <property type="entry name" value="RNASE_T2_1"/>
    <property type="match status" value="1"/>
</dbReference>
<sequence>MKTTIIAGTLLALGLTLPGMAVAAFCSPARGQTGQFDYYVLSLSWSPAFCASPAGAKHPDQCGAEVPKHGFVVHGLWPQYAAGSAAQQQNRSLWPQCCGGASFDPAAVPATLDGVMIGDDLRRHEWDKHGTCATTAPAPYFQSVAETVAKIGLAPKLSGEAPPARIKISELKTNFPVPANALYPTCKGKKLSEVHICLDKSLNPTACPPETRQQDKCPGTVSLAP</sequence>
<dbReference type="Gene3D" id="3.90.730.10">
    <property type="entry name" value="Ribonuclease T2-like"/>
    <property type="match status" value="1"/>
</dbReference>
<organism evidence="4 5">
    <name type="scientific">Phaeospirillum tilakii</name>
    <dbReference type="NCBI Taxonomy" id="741673"/>
    <lineage>
        <taxon>Bacteria</taxon>
        <taxon>Pseudomonadati</taxon>
        <taxon>Pseudomonadota</taxon>
        <taxon>Alphaproteobacteria</taxon>
        <taxon>Rhodospirillales</taxon>
        <taxon>Rhodospirillaceae</taxon>
        <taxon>Phaeospirillum</taxon>
    </lineage>
</organism>
<dbReference type="PANTHER" id="PTHR11240">
    <property type="entry name" value="RIBONUCLEASE T2"/>
    <property type="match status" value="1"/>
</dbReference>